<evidence type="ECO:0000256" key="6">
    <source>
        <dbReference type="ARBA" id="ARBA00022777"/>
    </source>
</evidence>
<keyword evidence="7" id="KW-0067">ATP-binding</keyword>
<protein>
    <recommendedName>
        <fullName evidence="2">histidine kinase</fullName>
        <ecNumber evidence="2">2.7.13.3</ecNumber>
    </recommendedName>
</protein>
<dbReference type="InterPro" id="IPR036890">
    <property type="entry name" value="HATPase_C_sf"/>
</dbReference>
<dbReference type="Gene3D" id="1.10.287.130">
    <property type="match status" value="1"/>
</dbReference>
<dbReference type="SUPFAM" id="SSF55874">
    <property type="entry name" value="ATPase domain of HSP90 chaperone/DNA topoisomerase II/histidine kinase"/>
    <property type="match status" value="1"/>
</dbReference>
<evidence type="ECO:0000256" key="4">
    <source>
        <dbReference type="ARBA" id="ARBA00022679"/>
    </source>
</evidence>
<evidence type="ECO:0000256" key="2">
    <source>
        <dbReference type="ARBA" id="ARBA00012438"/>
    </source>
</evidence>
<dbReference type="Gene3D" id="3.30.565.10">
    <property type="entry name" value="Histidine kinase-like ATPase, C-terminal domain"/>
    <property type="match status" value="1"/>
</dbReference>
<evidence type="ECO:0000256" key="8">
    <source>
        <dbReference type="ARBA" id="ARBA00023012"/>
    </source>
</evidence>
<keyword evidence="4" id="KW-0808">Transferase</keyword>
<dbReference type="InterPro" id="IPR004358">
    <property type="entry name" value="Sig_transdc_His_kin-like_C"/>
</dbReference>
<keyword evidence="5" id="KW-0547">Nucleotide-binding</keyword>
<dbReference type="AlphaFoldDB" id="A0A7X0STM5"/>
<reference evidence="11 12" key="1">
    <citation type="submission" date="2020-08" db="EMBL/GenBank/DDBJ databases">
        <title>Cohnella phylogeny.</title>
        <authorList>
            <person name="Dunlap C."/>
        </authorList>
    </citation>
    <scope>NUCLEOTIDE SEQUENCE [LARGE SCALE GENOMIC DNA]</scope>
    <source>
        <strain evidence="11 12">CBP 2801</strain>
    </source>
</reference>
<gene>
    <name evidence="11" type="ORF">H7C18_33820</name>
</gene>
<organism evidence="11 12">
    <name type="scientific">Cohnella zeiphila</name>
    <dbReference type="NCBI Taxonomy" id="2761120"/>
    <lineage>
        <taxon>Bacteria</taxon>
        <taxon>Bacillati</taxon>
        <taxon>Bacillota</taxon>
        <taxon>Bacilli</taxon>
        <taxon>Bacillales</taxon>
        <taxon>Paenibacillaceae</taxon>
        <taxon>Cohnella</taxon>
    </lineage>
</organism>
<keyword evidence="3" id="KW-0597">Phosphoprotein</keyword>
<dbReference type="InterPro" id="IPR003594">
    <property type="entry name" value="HATPase_dom"/>
</dbReference>
<proteinExistence type="predicted"/>
<dbReference type="CDD" id="cd00082">
    <property type="entry name" value="HisKA"/>
    <property type="match status" value="1"/>
</dbReference>
<feature type="domain" description="Histidine kinase" evidence="9">
    <location>
        <begin position="28"/>
        <end position="230"/>
    </location>
</feature>
<dbReference type="PANTHER" id="PTHR43065">
    <property type="entry name" value="SENSOR HISTIDINE KINASE"/>
    <property type="match status" value="1"/>
</dbReference>
<dbReference type="GO" id="GO:0005524">
    <property type="term" value="F:ATP binding"/>
    <property type="evidence" value="ECO:0007669"/>
    <property type="project" value="UniProtKB-KW"/>
</dbReference>
<dbReference type="Pfam" id="PF01740">
    <property type="entry name" value="STAS"/>
    <property type="match status" value="1"/>
</dbReference>
<dbReference type="EMBL" id="JACJVO010000060">
    <property type="protein sequence ID" value="MBB6735901.1"/>
    <property type="molecule type" value="Genomic_DNA"/>
</dbReference>
<evidence type="ECO:0000256" key="5">
    <source>
        <dbReference type="ARBA" id="ARBA00022741"/>
    </source>
</evidence>
<keyword evidence="8" id="KW-0902">Two-component regulatory system</keyword>
<dbReference type="InterPro" id="IPR003661">
    <property type="entry name" value="HisK_dim/P_dom"/>
</dbReference>
<dbReference type="InterPro" id="IPR002645">
    <property type="entry name" value="STAS_dom"/>
</dbReference>
<feature type="domain" description="STAS" evidence="10">
    <location>
        <begin position="400"/>
        <end position="512"/>
    </location>
</feature>
<keyword evidence="12" id="KW-1185">Reference proteome</keyword>
<evidence type="ECO:0000256" key="3">
    <source>
        <dbReference type="ARBA" id="ARBA00022553"/>
    </source>
</evidence>
<sequence>MGIEKLTEEKKNDIHLSHLASVGQIAAGIAHEVKNPLTAVKGFLQLLRERNEERYIEIAQTELENALAILQNLLQVSRPELDDEPFESIDLTVELSSLTQLFQDQFYRVTIVERFEDHGSYIYGRKNQLKKAFFNLLKNAFEAIPDKGTIQLGHTVTEDSVVVTVQDSGSGIPRDKLAMLGTPFFSTKQSGTGMGLTQVFSVIYQHNGTIDVESEEQTGTKFVIAFPKEAGSKRDKEVVRLDLQWSDTESLSDFFRLNREKFEERLLQEAVSVREKIDEILAVGDIDLLENAHKLVIHTVEGREREVVMFAKAEGVTWAKHSVTLAFKLEWFQSVRRVMWDFLYNYDRLSGQIVEKKQFFVLEKRINELMDLFLNQFFLSYSQYKDDLIRSQRNLMEDLSVPIIPLTASTSILPLIGVIDPLRADTIEDKVITKIGADRIETLIIDLSGVIEMEADIIKRIIGMIDGIRMMGCQAVITGLRPAIVKLMIRLGLSFENKAVTKGTLQHALSDHLGKQQPDTAGNF</sequence>
<name>A0A7X0STM5_9BACL</name>
<dbReference type="CDD" id="cd07041">
    <property type="entry name" value="STAS_RsbR_RsbS_like"/>
    <property type="match status" value="1"/>
</dbReference>
<dbReference type="SMART" id="SM00388">
    <property type="entry name" value="HisKA"/>
    <property type="match status" value="1"/>
</dbReference>
<evidence type="ECO:0000259" key="9">
    <source>
        <dbReference type="PROSITE" id="PS50109"/>
    </source>
</evidence>
<dbReference type="SUPFAM" id="SSF52091">
    <property type="entry name" value="SpoIIaa-like"/>
    <property type="match status" value="1"/>
</dbReference>
<dbReference type="GO" id="GO:0000155">
    <property type="term" value="F:phosphorelay sensor kinase activity"/>
    <property type="evidence" value="ECO:0007669"/>
    <property type="project" value="InterPro"/>
</dbReference>
<dbReference type="Proteomes" id="UP000564644">
    <property type="component" value="Unassembled WGS sequence"/>
</dbReference>
<evidence type="ECO:0000259" key="10">
    <source>
        <dbReference type="PROSITE" id="PS50801"/>
    </source>
</evidence>
<dbReference type="PRINTS" id="PR00344">
    <property type="entry name" value="BCTRLSENSOR"/>
</dbReference>
<dbReference type="Pfam" id="PF00512">
    <property type="entry name" value="HisKA"/>
    <property type="match status" value="1"/>
</dbReference>
<evidence type="ECO:0000313" key="12">
    <source>
        <dbReference type="Proteomes" id="UP000564644"/>
    </source>
</evidence>
<evidence type="ECO:0000313" key="11">
    <source>
        <dbReference type="EMBL" id="MBB6735901.1"/>
    </source>
</evidence>
<dbReference type="EC" id="2.7.13.3" evidence="2"/>
<comment type="caution">
    <text evidence="11">The sequence shown here is derived from an EMBL/GenBank/DDBJ whole genome shotgun (WGS) entry which is preliminary data.</text>
</comment>
<dbReference type="PROSITE" id="PS50109">
    <property type="entry name" value="HIS_KIN"/>
    <property type="match status" value="1"/>
</dbReference>
<evidence type="ECO:0000256" key="1">
    <source>
        <dbReference type="ARBA" id="ARBA00000085"/>
    </source>
</evidence>
<dbReference type="SMART" id="SM00387">
    <property type="entry name" value="HATPase_c"/>
    <property type="match status" value="1"/>
</dbReference>
<comment type="catalytic activity">
    <reaction evidence="1">
        <text>ATP + protein L-histidine = ADP + protein N-phospho-L-histidine.</text>
        <dbReference type="EC" id="2.7.13.3"/>
    </reaction>
</comment>
<dbReference type="Gene3D" id="3.30.750.24">
    <property type="entry name" value="STAS domain"/>
    <property type="match status" value="1"/>
</dbReference>
<dbReference type="SUPFAM" id="SSF47384">
    <property type="entry name" value="Homodimeric domain of signal transducing histidine kinase"/>
    <property type="match status" value="1"/>
</dbReference>
<dbReference type="Pfam" id="PF02518">
    <property type="entry name" value="HATPase_c"/>
    <property type="match status" value="1"/>
</dbReference>
<dbReference type="InterPro" id="IPR036513">
    <property type="entry name" value="STAS_dom_sf"/>
</dbReference>
<dbReference type="PROSITE" id="PS50801">
    <property type="entry name" value="STAS"/>
    <property type="match status" value="1"/>
</dbReference>
<accession>A0A7X0STM5</accession>
<dbReference type="InterPro" id="IPR005467">
    <property type="entry name" value="His_kinase_dom"/>
</dbReference>
<dbReference type="PANTHER" id="PTHR43065:SF10">
    <property type="entry name" value="PEROXIDE STRESS-ACTIVATED HISTIDINE KINASE MAK3"/>
    <property type="match status" value="1"/>
</dbReference>
<keyword evidence="6" id="KW-0418">Kinase</keyword>
<dbReference type="RefSeq" id="WP_185133550.1">
    <property type="nucleotide sequence ID" value="NZ_JACJVO010000060.1"/>
</dbReference>
<dbReference type="InterPro" id="IPR036097">
    <property type="entry name" value="HisK_dim/P_sf"/>
</dbReference>
<evidence type="ECO:0000256" key="7">
    <source>
        <dbReference type="ARBA" id="ARBA00022840"/>
    </source>
</evidence>